<protein>
    <submittedName>
        <fullName evidence="1">Uncharacterized protein</fullName>
    </submittedName>
</protein>
<keyword evidence="2" id="KW-1185">Reference proteome</keyword>
<dbReference type="OrthoDB" id="42132at2759"/>
<name>A0A9N8HIZ8_9STRA</name>
<accession>A0A9N8HIZ8</accession>
<dbReference type="InterPro" id="IPR032675">
    <property type="entry name" value="LRR_dom_sf"/>
</dbReference>
<dbReference type="EMBL" id="CAICTM010000624">
    <property type="protein sequence ID" value="CAB9514000.1"/>
    <property type="molecule type" value="Genomic_DNA"/>
</dbReference>
<comment type="caution">
    <text evidence="1">The sequence shown here is derived from an EMBL/GenBank/DDBJ whole genome shotgun (WGS) entry which is preliminary data.</text>
</comment>
<evidence type="ECO:0000313" key="1">
    <source>
        <dbReference type="EMBL" id="CAB9514000.1"/>
    </source>
</evidence>
<dbReference type="SUPFAM" id="SSF52047">
    <property type="entry name" value="RNI-like"/>
    <property type="match status" value="1"/>
</dbReference>
<proteinExistence type="predicted"/>
<organism evidence="1 2">
    <name type="scientific">Seminavis robusta</name>
    <dbReference type="NCBI Taxonomy" id="568900"/>
    <lineage>
        <taxon>Eukaryota</taxon>
        <taxon>Sar</taxon>
        <taxon>Stramenopiles</taxon>
        <taxon>Ochrophyta</taxon>
        <taxon>Bacillariophyta</taxon>
        <taxon>Bacillariophyceae</taxon>
        <taxon>Bacillariophycidae</taxon>
        <taxon>Naviculales</taxon>
        <taxon>Naviculaceae</taxon>
        <taxon>Seminavis</taxon>
    </lineage>
</organism>
<reference evidence="1" key="1">
    <citation type="submission" date="2020-06" db="EMBL/GenBank/DDBJ databases">
        <authorList>
            <consortium name="Plant Systems Biology data submission"/>
        </authorList>
    </citation>
    <scope>NUCLEOTIDE SEQUENCE</scope>
    <source>
        <strain evidence="1">D6</strain>
    </source>
</reference>
<sequence length="358" mass="40327">MFATSSNVHNPSVAQLARLKKNDEYLTFLNVKLQDIEHGVSNHFPHWRDSIFSFQVAQWIDALQTNNTVEEVTVDLTIAEGQGLGLWEARNVRTFLESVAAIPSLEKLVFKQYTLGSLGSFAGIRSAIENARSLTHLEIWGKRIVEGSQEELHALAHAIRQKPQLRSFHFHGFLMHWFDGGPEPYVRSLLPVLDNPSLKELKLGDTNPGQLPLLEALGTNHNHAIETLTLVIVPELLDEVCDKIQQVLLLPHNSHVRSLSLVNSTNRRLPGISAKGFQSLTHLMEHNHSLMELNTSPGTQPHADIEFYLRLNKAGRKILFEPDATRKDWVNVLCALLPEDSVESLFYILQLNPCLCEI</sequence>
<evidence type="ECO:0000313" key="2">
    <source>
        <dbReference type="Proteomes" id="UP001153069"/>
    </source>
</evidence>
<gene>
    <name evidence="1" type="ORF">SEMRO_625_G177630.1</name>
</gene>
<dbReference type="AlphaFoldDB" id="A0A9N8HIZ8"/>
<dbReference type="Proteomes" id="UP001153069">
    <property type="component" value="Unassembled WGS sequence"/>
</dbReference>
<dbReference type="Gene3D" id="3.80.10.10">
    <property type="entry name" value="Ribonuclease Inhibitor"/>
    <property type="match status" value="1"/>
</dbReference>